<dbReference type="Gene3D" id="3.30.230.70">
    <property type="entry name" value="GHMP Kinase, N-terminal domain"/>
    <property type="match status" value="1"/>
</dbReference>
<dbReference type="CDD" id="cd11371">
    <property type="entry name" value="RNase_PH_MTR3"/>
    <property type="match status" value="1"/>
</dbReference>
<comment type="subcellular location">
    <subcellularLocation>
        <location evidence="2">Cytoplasm</location>
    </subcellularLocation>
    <subcellularLocation>
        <location evidence="1">Nucleus</location>
    </subcellularLocation>
</comment>
<protein>
    <submittedName>
        <fullName evidence="10">Exosome complex component MTR3-like</fullName>
    </submittedName>
</protein>
<dbReference type="GO" id="GO:0005730">
    <property type="term" value="C:nucleolus"/>
    <property type="evidence" value="ECO:0007669"/>
    <property type="project" value="TreeGrafter"/>
</dbReference>
<keyword evidence="6" id="KW-0271">Exosome</keyword>
<keyword evidence="4" id="KW-0963">Cytoplasm</keyword>
<dbReference type="EMBL" id="IACT01005016">
    <property type="protein sequence ID" value="LAC24188.1"/>
    <property type="molecule type" value="mRNA"/>
</dbReference>
<keyword evidence="8" id="KW-0539">Nucleus</keyword>
<evidence type="ECO:0000256" key="3">
    <source>
        <dbReference type="ARBA" id="ARBA00006678"/>
    </source>
</evidence>
<dbReference type="InterPro" id="IPR050080">
    <property type="entry name" value="RNase_PH"/>
</dbReference>
<dbReference type="GO" id="GO:0006364">
    <property type="term" value="P:rRNA processing"/>
    <property type="evidence" value="ECO:0007669"/>
    <property type="project" value="UniProtKB-KW"/>
</dbReference>
<dbReference type="Pfam" id="PF01138">
    <property type="entry name" value="RNase_PH"/>
    <property type="match status" value="1"/>
</dbReference>
<accession>A0A2P2I820</accession>
<dbReference type="GO" id="GO:0016075">
    <property type="term" value="P:rRNA catabolic process"/>
    <property type="evidence" value="ECO:0007669"/>
    <property type="project" value="TreeGrafter"/>
</dbReference>
<reference evidence="11" key="1">
    <citation type="submission" date="2017-11" db="EMBL/GenBank/DDBJ databases">
        <title>The sensing device of the deep-sea amphipod.</title>
        <authorList>
            <person name="Kobayashi H."/>
            <person name="Nagahama T."/>
            <person name="Arai W."/>
            <person name="Sasagawa Y."/>
            <person name="Umeda M."/>
            <person name="Hayashi T."/>
            <person name="Nikaido I."/>
            <person name="Watanabe H."/>
            <person name="Oguri K."/>
            <person name="Kitazato H."/>
            <person name="Fujioka K."/>
            <person name="Kido Y."/>
            <person name="Takami H."/>
        </authorList>
    </citation>
    <scope>NUCLEOTIDE SEQUENCE</scope>
    <source>
        <tissue evidence="11">Whole body</tissue>
    </source>
</reference>
<dbReference type="InterPro" id="IPR020568">
    <property type="entry name" value="Ribosomal_Su5_D2-typ_SF"/>
</dbReference>
<evidence type="ECO:0000256" key="6">
    <source>
        <dbReference type="ARBA" id="ARBA00022835"/>
    </source>
</evidence>
<dbReference type="PANTHER" id="PTHR11953:SF2">
    <property type="entry name" value="EXOSOME COMPLEX COMPONENT MTR3"/>
    <property type="match status" value="1"/>
</dbReference>
<dbReference type="SUPFAM" id="SSF55666">
    <property type="entry name" value="Ribonuclease PH domain 2-like"/>
    <property type="match status" value="1"/>
</dbReference>
<dbReference type="AlphaFoldDB" id="A0A2P2I820"/>
<organism evidence="10">
    <name type="scientific">Hirondellea gigas</name>
    <dbReference type="NCBI Taxonomy" id="1518452"/>
    <lineage>
        <taxon>Eukaryota</taxon>
        <taxon>Metazoa</taxon>
        <taxon>Ecdysozoa</taxon>
        <taxon>Arthropoda</taxon>
        <taxon>Crustacea</taxon>
        <taxon>Multicrustacea</taxon>
        <taxon>Malacostraca</taxon>
        <taxon>Eumalacostraca</taxon>
        <taxon>Peracarida</taxon>
        <taxon>Amphipoda</taxon>
        <taxon>Amphilochidea</taxon>
        <taxon>Lysianassida</taxon>
        <taxon>Lysianassidira</taxon>
        <taxon>Lysianassoidea</taxon>
        <taxon>Lysianassidae</taxon>
        <taxon>Hirondellea</taxon>
    </lineage>
</organism>
<dbReference type="PANTHER" id="PTHR11953">
    <property type="entry name" value="EXOSOME COMPLEX COMPONENT"/>
    <property type="match status" value="1"/>
</dbReference>
<comment type="similarity">
    <text evidence="3">Belongs to the RNase PH family.</text>
</comment>
<dbReference type="GO" id="GO:0003723">
    <property type="term" value="F:RNA binding"/>
    <property type="evidence" value="ECO:0007669"/>
    <property type="project" value="UniProtKB-KW"/>
</dbReference>
<dbReference type="SUPFAM" id="SSF54211">
    <property type="entry name" value="Ribosomal protein S5 domain 2-like"/>
    <property type="match status" value="1"/>
</dbReference>
<proteinExistence type="evidence at transcript level"/>
<dbReference type="GO" id="GO:0000176">
    <property type="term" value="C:nuclear exosome (RNase complex)"/>
    <property type="evidence" value="ECO:0007669"/>
    <property type="project" value="TreeGrafter"/>
</dbReference>
<dbReference type="EMBL" id="IACF01004572">
    <property type="protein sequence ID" value="LAB70161.1"/>
    <property type="molecule type" value="mRNA"/>
</dbReference>
<evidence type="ECO:0000256" key="8">
    <source>
        <dbReference type="ARBA" id="ARBA00023242"/>
    </source>
</evidence>
<evidence type="ECO:0000256" key="2">
    <source>
        <dbReference type="ARBA" id="ARBA00004496"/>
    </source>
</evidence>
<dbReference type="GO" id="GO:0071028">
    <property type="term" value="P:nuclear mRNA surveillance"/>
    <property type="evidence" value="ECO:0007669"/>
    <property type="project" value="TreeGrafter"/>
</dbReference>
<dbReference type="InterPro" id="IPR027408">
    <property type="entry name" value="PNPase/RNase_PH_dom_sf"/>
</dbReference>
<evidence type="ECO:0000259" key="9">
    <source>
        <dbReference type="Pfam" id="PF01138"/>
    </source>
</evidence>
<dbReference type="GO" id="GO:0000177">
    <property type="term" value="C:cytoplasmic exosome (RNase complex)"/>
    <property type="evidence" value="ECO:0007669"/>
    <property type="project" value="TreeGrafter"/>
</dbReference>
<feature type="domain" description="Exoribonuclease phosphorolytic" evidence="9">
    <location>
        <begin position="45"/>
        <end position="171"/>
    </location>
</feature>
<dbReference type="GO" id="GO:0034475">
    <property type="term" value="P:U4 snRNA 3'-end processing"/>
    <property type="evidence" value="ECO:0007669"/>
    <property type="project" value="TreeGrafter"/>
</dbReference>
<evidence type="ECO:0000256" key="5">
    <source>
        <dbReference type="ARBA" id="ARBA00022552"/>
    </source>
</evidence>
<evidence type="ECO:0000313" key="10">
    <source>
        <dbReference type="EMBL" id="LAB70161.1"/>
    </source>
</evidence>
<name>A0A2P2I820_9CRUS</name>
<keyword evidence="7" id="KW-0694">RNA-binding</keyword>
<evidence type="ECO:0000256" key="4">
    <source>
        <dbReference type="ARBA" id="ARBA00022490"/>
    </source>
</evidence>
<evidence type="ECO:0000256" key="7">
    <source>
        <dbReference type="ARBA" id="ARBA00022884"/>
    </source>
</evidence>
<dbReference type="GO" id="GO:0071051">
    <property type="term" value="P:poly(A)-dependent snoRNA 3'-end processing"/>
    <property type="evidence" value="ECO:0007669"/>
    <property type="project" value="TreeGrafter"/>
</dbReference>
<evidence type="ECO:0000256" key="1">
    <source>
        <dbReference type="ARBA" id="ARBA00004123"/>
    </source>
</evidence>
<keyword evidence="5" id="KW-0698">rRNA processing</keyword>
<dbReference type="InterPro" id="IPR001247">
    <property type="entry name" value="ExoRNase_PH_dom1"/>
</dbReference>
<reference evidence="10" key="2">
    <citation type="journal article" date="2018" name="Biosci. Biotechnol. Biochem.">
        <title>Polysaccharide hydrolase of the hadal zone amphipods Hirondellea gigas.</title>
        <authorList>
            <person name="Kobayashi H."/>
            <person name="Nagahama T."/>
            <person name="Arai W."/>
            <person name="Sasagawa Y."/>
            <person name="Umeda M."/>
            <person name="Hayashi T."/>
            <person name="Nikaido I."/>
            <person name="Watanabe H."/>
            <person name="Oguri K."/>
            <person name="Kitazato H."/>
            <person name="Fujioka K."/>
            <person name="Kido Y."/>
            <person name="Takami H."/>
        </authorList>
    </citation>
    <scope>NUCLEOTIDE SEQUENCE</scope>
    <source>
        <tissue evidence="10">Whole body</tissue>
    </source>
</reference>
<sequence>MASRDNRRYTGPEKSIPIIALKPPNNIQFLDSNGQRRDKRSPTDVRKIYMGLSNISQAKGSSYVEVGDTKVICGVYGPREMAPSNTFKLTGQVCCEVKLAPFAYHVRRSPVPDRQVKELSTQLKETFQAAIVLEQYPKAQIDVHVTVIEDGGGLLSACINAATLALCDANIHMYDVVVAATLVWHAGRIYLDPSLQEEECLARAGERFVPAQVPRRVDADVVSKGAGLTNGAAAPAMISSYAPVVSYGVLTVGLMPLYASSQVALMVMSGSVTAEQIQEGLESGLEACRKVYGVVKQVLLHNNKQDENDAHEKQAISNGR</sequence>
<dbReference type="InterPro" id="IPR036345">
    <property type="entry name" value="ExoRNase_PH_dom2_sf"/>
</dbReference>
<evidence type="ECO:0000313" key="11">
    <source>
        <dbReference type="EMBL" id="LAC24188.1"/>
    </source>
</evidence>